<proteinExistence type="predicted"/>
<evidence type="ECO:0000256" key="1">
    <source>
        <dbReference type="SAM" id="Phobius"/>
    </source>
</evidence>
<organism evidence="2 3">
    <name type="scientific">Streptomyces phaeoluteigriseus</name>
    <dbReference type="NCBI Taxonomy" id="114686"/>
    <lineage>
        <taxon>Bacteria</taxon>
        <taxon>Bacillati</taxon>
        <taxon>Actinomycetota</taxon>
        <taxon>Actinomycetes</taxon>
        <taxon>Kitasatosporales</taxon>
        <taxon>Streptomycetaceae</taxon>
        <taxon>Streptomyces</taxon>
        <taxon>Streptomyces aurantiacus group</taxon>
    </lineage>
</organism>
<evidence type="ECO:0000313" key="2">
    <source>
        <dbReference type="EMBL" id="OQD54883.1"/>
    </source>
</evidence>
<dbReference type="RefSeq" id="WP_073494007.1">
    <property type="nucleotide sequence ID" value="NZ_MPOH02000015.1"/>
</dbReference>
<keyword evidence="1" id="KW-1133">Transmembrane helix</keyword>
<reference evidence="2 3" key="2">
    <citation type="submission" date="2017-02" db="EMBL/GenBank/DDBJ databases">
        <title>Draft genome sequence of Streptomyces phaeoluteigriseus type strain DSM41896.</title>
        <authorList>
            <person name="Salih T.S."/>
            <person name="Algora Gallardo L."/>
            <person name="Melo Santos T."/>
            <person name="Filgueira Martinez S."/>
            <person name="Herron P.R."/>
        </authorList>
    </citation>
    <scope>NUCLEOTIDE SEQUENCE [LARGE SCALE GENOMIC DNA]</scope>
    <source>
        <strain evidence="2 3">DSM 41896</strain>
    </source>
</reference>
<sequence length="259" mass="28454">MGVIDSQWWSLWWPWLVVWAVTAVALAVLARHGLVRLGLLRRRRRGGRIVHGMAFFLHEQRVMDLYQQGGFSAALEAEVADRTNVDAGVGLFARLSGGMAGARREVARERVTAYLRQSTPITVIRLLMDTMRKEDVVVQADLTTGVVTPNRALADTLADRGGDRSVPLTAVGVGSAFVSVTGLFTARRAENGDIELRARYGTGEPAAQVRITCEAAGVREGFQNAEYFTGEFQARCLGKVPTWNRERGELTLNPIAVFL</sequence>
<accession>A0A1V6MRI0</accession>
<comment type="caution">
    <text evidence="2">The sequence shown here is derived from an EMBL/GenBank/DDBJ whole genome shotgun (WGS) entry which is preliminary data.</text>
</comment>
<dbReference type="STRING" id="114686.BM536_023825"/>
<name>A0A1V6MRI0_9ACTN</name>
<keyword evidence="1" id="KW-0472">Membrane</keyword>
<dbReference type="AlphaFoldDB" id="A0A1V6MRI0"/>
<protein>
    <submittedName>
        <fullName evidence="2">Uncharacterized protein</fullName>
    </submittedName>
</protein>
<dbReference type="OrthoDB" id="3678830at2"/>
<keyword evidence="1" id="KW-0812">Transmembrane</keyword>
<dbReference type="EMBL" id="MPOH02000015">
    <property type="protein sequence ID" value="OQD54883.1"/>
    <property type="molecule type" value="Genomic_DNA"/>
</dbReference>
<feature type="transmembrane region" description="Helical" evidence="1">
    <location>
        <begin position="12"/>
        <end position="34"/>
    </location>
</feature>
<dbReference type="Proteomes" id="UP000184286">
    <property type="component" value="Unassembled WGS sequence"/>
</dbReference>
<gene>
    <name evidence="2" type="ORF">BM536_023825</name>
</gene>
<reference evidence="3" key="1">
    <citation type="submission" date="2016-11" db="EMBL/GenBank/DDBJ databases">
        <authorList>
            <person name="Schniete J.K."/>
            <person name="Salih T."/>
            <person name="Algora Gallardo L."/>
            <person name="Martinez Fernandez S."/>
            <person name="Herron P.R."/>
        </authorList>
    </citation>
    <scope>NUCLEOTIDE SEQUENCE [LARGE SCALE GENOMIC DNA]</scope>
    <source>
        <strain evidence="3">DSM 41896</strain>
    </source>
</reference>
<evidence type="ECO:0000313" key="3">
    <source>
        <dbReference type="Proteomes" id="UP000184286"/>
    </source>
</evidence>